<keyword evidence="6" id="KW-1185">Reference proteome</keyword>
<dbReference type="InterPro" id="IPR008920">
    <property type="entry name" value="TF_FadR/GntR_C"/>
</dbReference>
<keyword evidence="2" id="KW-0238">DNA-binding</keyword>
<dbReference type="PANTHER" id="PTHR43537:SF5">
    <property type="entry name" value="UXU OPERON TRANSCRIPTIONAL REGULATOR"/>
    <property type="match status" value="1"/>
</dbReference>
<dbReference type="CDD" id="cd07377">
    <property type="entry name" value="WHTH_GntR"/>
    <property type="match status" value="1"/>
</dbReference>
<gene>
    <name evidence="5" type="ORF">FIM25_16430</name>
</gene>
<dbReference type="PANTHER" id="PTHR43537">
    <property type="entry name" value="TRANSCRIPTIONAL REGULATOR, GNTR FAMILY"/>
    <property type="match status" value="1"/>
</dbReference>
<evidence type="ECO:0000313" key="5">
    <source>
        <dbReference type="EMBL" id="TYT73193.1"/>
    </source>
</evidence>
<reference evidence="5 6" key="1">
    <citation type="submission" date="2019-06" db="EMBL/GenBank/DDBJ databases">
        <title>Desulfobotulus mexicanus sp. nov., a novel sulfate-reducing bacterium isolated from the sediment of an alkaline crater lake in Mexico.</title>
        <authorList>
            <person name="Hirschler-Rea A."/>
        </authorList>
    </citation>
    <scope>NUCLEOTIDE SEQUENCE [LARGE SCALE GENOMIC DNA]</scope>
    <source>
        <strain evidence="5 6">PAR22N</strain>
    </source>
</reference>
<dbReference type="PRINTS" id="PR00035">
    <property type="entry name" value="HTHGNTR"/>
</dbReference>
<keyword evidence="3" id="KW-0804">Transcription</keyword>
<evidence type="ECO:0000259" key="4">
    <source>
        <dbReference type="PROSITE" id="PS50949"/>
    </source>
</evidence>
<dbReference type="AlphaFoldDB" id="A0A5S5MBU5"/>
<dbReference type="SMART" id="SM00895">
    <property type="entry name" value="FCD"/>
    <property type="match status" value="1"/>
</dbReference>
<organism evidence="5 6">
    <name type="scientific">Desulfobotulus mexicanus</name>
    <dbReference type="NCBI Taxonomy" id="2586642"/>
    <lineage>
        <taxon>Bacteria</taxon>
        <taxon>Pseudomonadati</taxon>
        <taxon>Thermodesulfobacteriota</taxon>
        <taxon>Desulfobacteria</taxon>
        <taxon>Desulfobacterales</taxon>
        <taxon>Desulfobacteraceae</taxon>
        <taxon>Desulfobotulus</taxon>
    </lineage>
</organism>
<dbReference type="InterPro" id="IPR036390">
    <property type="entry name" value="WH_DNA-bd_sf"/>
</dbReference>
<dbReference type="SUPFAM" id="SSF46785">
    <property type="entry name" value="Winged helix' DNA-binding domain"/>
    <property type="match status" value="1"/>
</dbReference>
<proteinExistence type="predicted"/>
<evidence type="ECO:0000256" key="1">
    <source>
        <dbReference type="ARBA" id="ARBA00023015"/>
    </source>
</evidence>
<dbReference type="InterPro" id="IPR011711">
    <property type="entry name" value="GntR_C"/>
</dbReference>
<sequence length="274" mass="31263">MVFQKNENMLQGTKTRNIRTAMTAKRSDMVFKALQREILTGVYPENTRLPSERQLGEIHGVSRITIRDAIAKLAQLGLVEKQPQSGIYVRPFRSEASLDLLIHMMQTEDSMDSDTLVSLLEFRRLAAVFIVRKAALNPDSQKLEKLKALLQDAEQHLLREEHSFPDKNQENIQALADADFAFHAGIVSMTRNMVAQLLFNSFKPAYRYYSFFFYGLGGAAKKALQNHKEILAALYAGDENYAAWKMEESLSYAENRVKEALGILEESRTIRLRE</sequence>
<dbReference type="InterPro" id="IPR000524">
    <property type="entry name" value="Tscrpt_reg_HTH_GntR"/>
</dbReference>
<dbReference type="EMBL" id="VDMB01000045">
    <property type="protein sequence ID" value="TYT73193.1"/>
    <property type="molecule type" value="Genomic_DNA"/>
</dbReference>
<dbReference type="Pfam" id="PF00392">
    <property type="entry name" value="GntR"/>
    <property type="match status" value="1"/>
</dbReference>
<protein>
    <submittedName>
        <fullName evidence="5">FadR family transcriptional regulator</fullName>
    </submittedName>
</protein>
<evidence type="ECO:0000313" key="6">
    <source>
        <dbReference type="Proteomes" id="UP000321899"/>
    </source>
</evidence>
<dbReference type="GO" id="GO:0003700">
    <property type="term" value="F:DNA-binding transcription factor activity"/>
    <property type="evidence" value="ECO:0007669"/>
    <property type="project" value="InterPro"/>
</dbReference>
<dbReference type="Gene3D" id="1.10.10.10">
    <property type="entry name" value="Winged helix-like DNA-binding domain superfamily/Winged helix DNA-binding domain"/>
    <property type="match status" value="1"/>
</dbReference>
<accession>A0A5S5MBU5</accession>
<dbReference type="SUPFAM" id="SSF48008">
    <property type="entry name" value="GntR ligand-binding domain-like"/>
    <property type="match status" value="1"/>
</dbReference>
<dbReference type="Pfam" id="PF07729">
    <property type="entry name" value="FCD"/>
    <property type="match status" value="1"/>
</dbReference>
<name>A0A5S5MBU5_9BACT</name>
<evidence type="ECO:0000256" key="2">
    <source>
        <dbReference type="ARBA" id="ARBA00023125"/>
    </source>
</evidence>
<evidence type="ECO:0000256" key="3">
    <source>
        <dbReference type="ARBA" id="ARBA00023163"/>
    </source>
</evidence>
<comment type="caution">
    <text evidence="5">The sequence shown here is derived from an EMBL/GenBank/DDBJ whole genome shotgun (WGS) entry which is preliminary data.</text>
</comment>
<dbReference type="Gene3D" id="1.20.120.530">
    <property type="entry name" value="GntR ligand-binding domain-like"/>
    <property type="match status" value="1"/>
</dbReference>
<dbReference type="SMART" id="SM00345">
    <property type="entry name" value="HTH_GNTR"/>
    <property type="match status" value="1"/>
</dbReference>
<dbReference type="PROSITE" id="PS50949">
    <property type="entry name" value="HTH_GNTR"/>
    <property type="match status" value="1"/>
</dbReference>
<dbReference type="Proteomes" id="UP000321899">
    <property type="component" value="Unassembled WGS sequence"/>
</dbReference>
<dbReference type="InterPro" id="IPR036388">
    <property type="entry name" value="WH-like_DNA-bd_sf"/>
</dbReference>
<dbReference type="GO" id="GO:0003677">
    <property type="term" value="F:DNA binding"/>
    <property type="evidence" value="ECO:0007669"/>
    <property type="project" value="UniProtKB-KW"/>
</dbReference>
<dbReference type="OrthoDB" id="5343675at2"/>
<keyword evidence="1" id="KW-0805">Transcription regulation</keyword>
<feature type="domain" description="HTH gntR-type" evidence="4">
    <location>
        <begin position="24"/>
        <end position="92"/>
    </location>
</feature>